<keyword evidence="1" id="KW-0805">Transcription regulation</keyword>
<sequence length="261" mass="30984">MKVDQYSNYRQYLKQLTENNQSSSWDFGMYVREAEQMTAFARQSSTLIFVLDYAKRHYPFIDVNTHQLLGHSNEAFYEGGLEYMLHYNRDFKTFNEDMYRDRATFLDKHRADDLSKYRFSMSYRIRGSKGEVRTVLQQTTIIHTTADNQPAGVLGFAWDISRQMDGRKLIQQIEQFSPEQQNWIVLVDKAYYPDIDKDQLLSKREIEILKWIIAGYTSQQIADKLYISLHTVRTHRKNMLYRTNTNNSMELRLFAENCGLL</sequence>
<dbReference type="PROSITE" id="PS00622">
    <property type="entry name" value="HTH_LUXR_1"/>
    <property type="match status" value="1"/>
</dbReference>
<reference evidence="5 6" key="1">
    <citation type="submission" date="2020-02" db="EMBL/GenBank/DDBJ databases">
        <title>Draft genome sequence of two Spirosoma agri KCTC 52727 and Spirosoma terrae KCTC 52035.</title>
        <authorList>
            <person name="Rojas J."/>
            <person name="Ambika Manirajan B."/>
            <person name="Ratering S."/>
            <person name="Suarez C."/>
            <person name="Schnell S."/>
        </authorList>
    </citation>
    <scope>NUCLEOTIDE SEQUENCE [LARGE SCALE GENOMIC DNA]</scope>
    <source>
        <strain evidence="5 6">KCTC 52727</strain>
    </source>
</reference>
<dbReference type="AlphaFoldDB" id="A0A6M0IG36"/>
<dbReference type="Gene3D" id="1.10.10.10">
    <property type="entry name" value="Winged helix-like DNA-binding domain superfamily/Winged helix DNA-binding domain"/>
    <property type="match status" value="1"/>
</dbReference>
<dbReference type="InterPro" id="IPR036388">
    <property type="entry name" value="WH-like_DNA-bd_sf"/>
</dbReference>
<organism evidence="5 6">
    <name type="scientific">Spirosoma agri</name>
    <dbReference type="NCBI Taxonomy" id="1987381"/>
    <lineage>
        <taxon>Bacteria</taxon>
        <taxon>Pseudomonadati</taxon>
        <taxon>Bacteroidota</taxon>
        <taxon>Cytophagia</taxon>
        <taxon>Cytophagales</taxon>
        <taxon>Cytophagaceae</taxon>
        <taxon>Spirosoma</taxon>
    </lineage>
</organism>
<evidence type="ECO:0000256" key="2">
    <source>
        <dbReference type="ARBA" id="ARBA00023125"/>
    </source>
</evidence>
<gene>
    <name evidence="5" type="ORF">GK091_09610</name>
</gene>
<feature type="domain" description="HTH luxR-type" evidence="4">
    <location>
        <begin position="194"/>
        <end position="259"/>
    </location>
</feature>
<evidence type="ECO:0000313" key="6">
    <source>
        <dbReference type="Proteomes" id="UP000477386"/>
    </source>
</evidence>
<proteinExistence type="predicted"/>
<dbReference type="PRINTS" id="PR00038">
    <property type="entry name" value="HTHLUXR"/>
</dbReference>
<dbReference type="Gene3D" id="3.30.450.20">
    <property type="entry name" value="PAS domain"/>
    <property type="match status" value="1"/>
</dbReference>
<dbReference type="GO" id="GO:0006355">
    <property type="term" value="P:regulation of DNA-templated transcription"/>
    <property type="evidence" value="ECO:0007669"/>
    <property type="project" value="InterPro"/>
</dbReference>
<dbReference type="InterPro" id="IPR035965">
    <property type="entry name" value="PAS-like_dom_sf"/>
</dbReference>
<protein>
    <submittedName>
        <fullName evidence="5">Helix-turn-helix transcriptional regulator</fullName>
    </submittedName>
</protein>
<dbReference type="InterPro" id="IPR000792">
    <property type="entry name" value="Tscrpt_reg_LuxR_C"/>
</dbReference>
<evidence type="ECO:0000313" key="5">
    <source>
        <dbReference type="EMBL" id="NEU67134.1"/>
    </source>
</evidence>
<accession>A0A6M0IG36</accession>
<comment type="caution">
    <text evidence="5">The sequence shown here is derived from an EMBL/GenBank/DDBJ whole genome shotgun (WGS) entry which is preliminary data.</text>
</comment>
<dbReference type="CDD" id="cd06170">
    <property type="entry name" value="LuxR_C_like"/>
    <property type="match status" value="1"/>
</dbReference>
<dbReference type="Pfam" id="PF00196">
    <property type="entry name" value="GerE"/>
    <property type="match status" value="1"/>
</dbReference>
<dbReference type="Proteomes" id="UP000477386">
    <property type="component" value="Unassembled WGS sequence"/>
</dbReference>
<dbReference type="GO" id="GO:0003677">
    <property type="term" value="F:DNA binding"/>
    <property type="evidence" value="ECO:0007669"/>
    <property type="project" value="UniProtKB-KW"/>
</dbReference>
<dbReference type="SUPFAM" id="SSF55785">
    <property type="entry name" value="PYP-like sensor domain (PAS domain)"/>
    <property type="match status" value="1"/>
</dbReference>
<dbReference type="PROSITE" id="PS50043">
    <property type="entry name" value="HTH_LUXR_2"/>
    <property type="match status" value="1"/>
</dbReference>
<name>A0A6M0IG36_9BACT</name>
<dbReference type="PANTHER" id="PTHR44688:SF16">
    <property type="entry name" value="DNA-BINDING TRANSCRIPTIONAL ACTIVATOR DEVR_DOSR"/>
    <property type="match status" value="1"/>
</dbReference>
<evidence type="ECO:0000256" key="3">
    <source>
        <dbReference type="ARBA" id="ARBA00023163"/>
    </source>
</evidence>
<dbReference type="RefSeq" id="WP_164036740.1">
    <property type="nucleotide sequence ID" value="NZ_JAAGNZ010000001.1"/>
</dbReference>
<dbReference type="PANTHER" id="PTHR44688">
    <property type="entry name" value="DNA-BINDING TRANSCRIPTIONAL ACTIVATOR DEVR_DOSR"/>
    <property type="match status" value="1"/>
</dbReference>
<keyword evidence="3" id="KW-0804">Transcription</keyword>
<keyword evidence="6" id="KW-1185">Reference proteome</keyword>
<keyword evidence="2" id="KW-0238">DNA-binding</keyword>
<dbReference type="EMBL" id="JAAGNZ010000001">
    <property type="protein sequence ID" value="NEU67134.1"/>
    <property type="molecule type" value="Genomic_DNA"/>
</dbReference>
<dbReference type="InterPro" id="IPR016032">
    <property type="entry name" value="Sig_transdc_resp-reg_C-effctor"/>
</dbReference>
<evidence type="ECO:0000259" key="4">
    <source>
        <dbReference type="PROSITE" id="PS50043"/>
    </source>
</evidence>
<dbReference type="SMART" id="SM00421">
    <property type="entry name" value="HTH_LUXR"/>
    <property type="match status" value="1"/>
</dbReference>
<evidence type="ECO:0000256" key="1">
    <source>
        <dbReference type="ARBA" id="ARBA00023015"/>
    </source>
</evidence>
<dbReference type="SUPFAM" id="SSF46894">
    <property type="entry name" value="C-terminal effector domain of the bipartite response regulators"/>
    <property type="match status" value="1"/>
</dbReference>